<dbReference type="Proteomes" id="UP000199262">
    <property type="component" value="Unassembled WGS sequence"/>
</dbReference>
<dbReference type="RefSeq" id="WP_200780484.1">
    <property type="nucleotide sequence ID" value="NZ_CP124066.1"/>
</dbReference>
<reference evidence="3" key="1">
    <citation type="submission" date="2016-10" db="EMBL/GenBank/DDBJ databases">
        <authorList>
            <person name="Varghese N."/>
            <person name="Submissions S."/>
        </authorList>
    </citation>
    <scope>NUCLEOTIDE SEQUENCE [LARGE SCALE GENOMIC DNA]</scope>
    <source>
        <strain evidence="3">ATCC 51557</strain>
    </source>
</reference>
<dbReference type="AlphaFoldDB" id="A0A1G4PH32"/>
<evidence type="ECO:0000313" key="2">
    <source>
        <dbReference type="EMBL" id="SCW31465.1"/>
    </source>
</evidence>
<keyword evidence="1" id="KW-0472">Membrane</keyword>
<keyword evidence="3" id="KW-1185">Reference proteome</keyword>
<gene>
    <name evidence="2" type="ORF">SAMN02983004_00502</name>
</gene>
<evidence type="ECO:0000313" key="3">
    <source>
        <dbReference type="Proteomes" id="UP000199262"/>
    </source>
</evidence>
<feature type="transmembrane region" description="Helical" evidence="1">
    <location>
        <begin position="244"/>
        <end position="260"/>
    </location>
</feature>
<organism evidence="2 3">
    <name type="scientific">Borreliella japonica</name>
    <name type="common">Borrelia japonica</name>
    <dbReference type="NCBI Taxonomy" id="34095"/>
    <lineage>
        <taxon>Bacteria</taxon>
        <taxon>Pseudomonadati</taxon>
        <taxon>Spirochaetota</taxon>
        <taxon>Spirochaetia</taxon>
        <taxon>Spirochaetales</taxon>
        <taxon>Borreliaceae</taxon>
        <taxon>Borreliella</taxon>
    </lineage>
</organism>
<feature type="transmembrane region" description="Helical" evidence="1">
    <location>
        <begin position="7"/>
        <end position="32"/>
    </location>
</feature>
<accession>A0A1G4PH32</accession>
<feature type="transmembrane region" description="Helical" evidence="1">
    <location>
        <begin position="84"/>
        <end position="104"/>
    </location>
</feature>
<name>A0A1G4PH32_BORJA</name>
<feature type="transmembrane region" description="Helical" evidence="1">
    <location>
        <begin position="215"/>
        <end position="237"/>
    </location>
</feature>
<sequence length="320" mass="38365">MFDSLRLVFLIIYRFILIFCLFSLIFICTFYLKYKFLYFNFSIFSYSLYYNAYIYSFPLSLVVTFMRMPYPFYGMVLNSSRETFYFYCIIFILVLLFSYLGFLVSHSFHSYYINSNRHNNFILKDEVVHFLNGKIIFSSNKLRFYGFNGVLIVSEDDKKDKSFSYHQSNLSDFSMINFIGNNFSEQKIYNNFVDFLFRDLKILNNFLFSLNYLNLIFNILGISLLLFAFSYVFNLIFSNSFAMFLYPIFIILFLKIYNVYSIEFPKIYNVIIGKSMISDFIPFIFCVLTFFSTYLFGFVSEYIKISKDLDNLDNDLYKDS</sequence>
<dbReference type="EMBL" id="FMTE01000003">
    <property type="protein sequence ID" value="SCW31465.1"/>
    <property type="molecule type" value="Genomic_DNA"/>
</dbReference>
<keyword evidence="1" id="KW-1133">Transmembrane helix</keyword>
<feature type="transmembrane region" description="Helical" evidence="1">
    <location>
        <begin position="52"/>
        <end position="72"/>
    </location>
</feature>
<keyword evidence="1" id="KW-0812">Transmembrane</keyword>
<proteinExistence type="predicted"/>
<feature type="transmembrane region" description="Helical" evidence="1">
    <location>
        <begin position="280"/>
        <end position="299"/>
    </location>
</feature>
<protein>
    <submittedName>
        <fullName evidence="2">Uncharacterized protein</fullName>
    </submittedName>
</protein>
<evidence type="ECO:0000256" key="1">
    <source>
        <dbReference type="SAM" id="Phobius"/>
    </source>
</evidence>